<dbReference type="AlphaFoldDB" id="A0A3N4LF96"/>
<dbReference type="PROSITE" id="PS01359">
    <property type="entry name" value="ZF_PHD_1"/>
    <property type="match status" value="1"/>
</dbReference>
<dbReference type="InterPro" id="IPR028651">
    <property type="entry name" value="ING_fam"/>
</dbReference>
<dbReference type="Pfam" id="PF00628">
    <property type="entry name" value="PHD"/>
    <property type="match status" value="1"/>
</dbReference>
<comment type="similarity">
    <text evidence="2">Belongs to the ING family.</text>
</comment>
<feature type="binding site" evidence="9">
    <location>
        <position position="30"/>
    </location>
    <ligand>
        <name>Zn(2+)</name>
        <dbReference type="ChEBI" id="CHEBI:29105"/>
        <label>2</label>
    </ligand>
</feature>
<evidence type="ECO:0000256" key="2">
    <source>
        <dbReference type="ARBA" id="ARBA00010210"/>
    </source>
</evidence>
<proteinExistence type="inferred from homology"/>
<comment type="subcellular location">
    <subcellularLocation>
        <location evidence="1">Nucleus</location>
    </subcellularLocation>
</comment>
<evidence type="ECO:0000256" key="10">
    <source>
        <dbReference type="PROSITE-ProRule" id="PRU00146"/>
    </source>
</evidence>
<feature type="binding site" evidence="9">
    <location>
        <position position="39"/>
    </location>
    <ligand>
        <name>Zn(2+)</name>
        <dbReference type="ChEBI" id="CHEBI:29105"/>
        <label>1</label>
    </ligand>
</feature>
<feature type="binding site" evidence="9">
    <location>
        <position position="14"/>
    </location>
    <ligand>
        <name>Zn(2+)</name>
        <dbReference type="ChEBI" id="CHEBI:29105"/>
        <label>1</label>
    </ligand>
</feature>
<feature type="site" description="Histone H3K4me3 binding" evidence="8">
    <location>
        <position position="26"/>
    </location>
</feature>
<keyword evidence="3 9" id="KW-0479">Metal-binding</keyword>
<dbReference type="EMBL" id="ML121558">
    <property type="protein sequence ID" value="RPB21557.1"/>
    <property type="molecule type" value="Genomic_DNA"/>
</dbReference>
<dbReference type="OrthoDB" id="5411773at2759"/>
<feature type="site" description="Histone H3K4me3 binding" evidence="8">
    <location>
        <position position="11"/>
    </location>
</feature>
<gene>
    <name evidence="12" type="ORF">L211DRAFT_754808</name>
</gene>
<dbReference type="InterPro" id="IPR001965">
    <property type="entry name" value="Znf_PHD"/>
</dbReference>
<dbReference type="InterPro" id="IPR019787">
    <property type="entry name" value="Znf_PHD-finger"/>
</dbReference>
<feature type="site" description="Histone H3K4me3 binding" evidence="8">
    <location>
        <position position="34"/>
    </location>
</feature>
<feature type="binding site" evidence="9">
    <location>
        <position position="12"/>
    </location>
    <ligand>
        <name>Zn(2+)</name>
        <dbReference type="ChEBI" id="CHEBI:29105"/>
        <label>1</label>
    </ligand>
</feature>
<dbReference type="STRING" id="1051890.A0A3N4LF96"/>
<evidence type="ECO:0000256" key="1">
    <source>
        <dbReference type="ARBA" id="ARBA00004123"/>
    </source>
</evidence>
<keyword evidence="13" id="KW-1185">Reference proteome</keyword>
<feature type="binding site" evidence="9">
    <location>
        <position position="36"/>
    </location>
    <ligand>
        <name>Zn(2+)</name>
        <dbReference type="ChEBI" id="CHEBI:29105"/>
        <label>1</label>
    </ligand>
</feature>
<keyword evidence="5 9" id="KW-0862">Zinc</keyword>
<evidence type="ECO:0000256" key="8">
    <source>
        <dbReference type="PIRSR" id="PIRSR628651-50"/>
    </source>
</evidence>
<evidence type="ECO:0000256" key="6">
    <source>
        <dbReference type="ARBA" id="ARBA00022853"/>
    </source>
</evidence>
<protein>
    <recommendedName>
        <fullName evidence="11">PHD-type domain-containing protein</fullName>
    </recommendedName>
</protein>
<dbReference type="PANTHER" id="PTHR10333:SF42">
    <property type="entry name" value="INHIBITOR OF GROWTH PROTEIN 5"/>
    <property type="match status" value="1"/>
</dbReference>
<evidence type="ECO:0000259" key="11">
    <source>
        <dbReference type="PROSITE" id="PS50016"/>
    </source>
</evidence>
<feature type="site" description="Histone H3K4me3 binding" evidence="8">
    <location>
        <position position="22"/>
    </location>
</feature>
<dbReference type="SMART" id="SM00249">
    <property type="entry name" value="PHD"/>
    <property type="match status" value="1"/>
</dbReference>
<reference evidence="12 13" key="1">
    <citation type="journal article" date="2018" name="Nat. Ecol. Evol.">
        <title>Pezizomycetes genomes reveal the molecular basis of ectomycorrhizal truffle lifestyle.</title>
        <authorList>
            <person name="Murat C."/>
            <person name="Payen T."/>
            <person name="Noel B."/>
            <person name="Kuo A."/>
            <person name="Morin E."/>
            <person name="Chen J."/>
            <person name="Kohler A."/>
            <person name="Krizsan K."/>
            <person name="Balestrini R."/>
            <person name="Da Silva C."/>
            <person name="Montanini B."/>
            <person name="Hainaut M."/>
            <person name="Levati E."/>
            <person name="Barry K.W."/>
            <person name="Belfiori B."/>
            <person name="Cichocki N."/>
            <person name="Clum A."/>
            <person name="Dockter R.B."/>
            <person name="Fauchery L."/>
            <person name="Guy J."/>
            <person name="Iotti M."/>
            <person name="Le Tacon F."/>
            <person name="Lindquist E.A."/>
            <person name="Lipzen A."/>
            <person name="Malagnac F."/>
            <person name="Mello A."/>
            <person name="Molinier V."/>
            <person name="Miyauchi S."/>
            <person name="Poulain J."/>
            <person name="Riccioni C."/>
            <person name="Rubini A."/>
            <person name="Sitrit Y."/>
            <person name="Splivallo R."/>
            <person name="Traeger S."/>
            <person name="Wang M."/>
            <person name="Zifcakova L."/>
            <person name="Wipf D."/>
            <person name="Zambonelli A."/>
            <person name="Paolocci F."/>
            <person name="Nowrousian M."/>
            <person name="Ottonello S."/>
            <person name="Baldrian P."/>
            <person name="Spatafora J.W."/>
            <person name="Henrissat B."/>
            <person name="Nagy L.G."/>
            <person name="Aury J.M."/>
            <person name="Wincker P."/>
            <person name="Grigoriev I.V."/>
            <person name="Bonfante P."/>
            <person name="Martin F.M."/>
        </authorList>
    </citation>
    <scope>NUCLEOTIDE SEQUENCE [LARGE SCALE GENOMIC DNA]</scope>
    <source>
        <strain evidence="12 13">ATCC MYA-4762</strain>
    </source>
</reference>
<organism evidence="12 13">
    <name type="scientific">Terfezia boudieri ATCC MYA-4762</name>
    <dbReference type="NCBI Taxonomy" id="1051890"/>
    <lineage>
        <taxon>Eukaryota</taxon>
        <taxon>Fungi</taxon>
        <taxon>Dikarya</taxon>
        <taxon>Ascomycota</taxon>
        <taxon>Pezizomycotina</taxon>
        <taxon>Pezizomycetes</taxon>
        <taxon>Pezizales</taxon>
        <taxon>Pezizaceae</taxon>
        <taxon>Terfezia</taxon>
    </lineage>
</organism>
<evidence type="ECO:0000256" key="9">
    <source>
        <dbReference type="PIRSR" id="PIRSR628651-51"/>
    </source>
</evidence>
<dbReference type="InterPro" id="IPR019786">
    <property type="entry name" value="Zinc_finger_PHD-type_CS"/>
</dbReference>
<dbReference type="Proteomes" id="UP000267821">
    <property type="component" value="Unassembled WGS sequence"/>
</dbReference>
<evidence type="ECO:0000313" key="13">
    <source>
        <dbReference type="Proteomes" id="UP000267821"/>
    </source>
</evidence>
<dbReference type="SUPFAM" id="SSF57903">
    <property type="entry name" value="FYVE/PHD zinc finger"/>
    <property type="match status" value="1"/>
</dbReference>
<keyword evidence="6" id="KW-0156">Chromatin regulator</keyword>
<evidence type="ECO:0000256" key="5">
    <source>
        <dbReference type="ARBA" id="ARBA00022833"/>
    </source>
</evidence>
<dbReference type="InterPro" id="IPR013083">
    <property type="entry name" value="Znf_RING/FYVE/PHD"/>
</dbReference>
<name>A0A3N4LF96_9PEZI</name>
<feature type="binding site" evidence="9">
    <location>
        <position position="54"/>
    </location>
    <ligand>
        <name>Zn(2+)</name>
        <dbReference type="ChEBI" id="CHEBI:29105"/>
        <label>2</label>
    </ligand>
</feature>
<dbReference type="GO" id="GO:0006325">
    <property type="term" value="P:chromatin organization"/>
    <property type="evidence" value="ECO:0007669"/>
    <property type="project" value="UniProtKB-KW"/>
</dbReference>
<evidence type="ECO:0000256" key="3">
    <source>
        <dbReference type="ARBA" id="ARBA00022723"/>
    </source>
</evidence>
<sequence>EDDVDPNEPRYCFCNQVSYGQMVGCDDKDCAREWFHLNCVGLNHPPNKKVRWYCDEC</sequence>
<dbReference type="PANTHER" id="PTHR10333">
    <property type="entry name" value="INHIBITOR OF GROWTH PROTEIN"/>
    <property type="match status" value="1"/>
</dbReference>
<dbReference type="InterPro" id="IPR011011">
    <property type="entry name" value="Znf_FYVE_PHD"/>
</dbReference>
<dbReference type="GO" id="GO:0000785">
    <property type="term" value="C:chromatin"/>
    <property type="evidence" value="ECO:0007669"/>
    <property type="project" value="UniProtKB-ARBA"/>
</dbReference>
<dbReference type="GO" id="GO:0005634">
    <property type="term" value="C:nucleus"/>
    <property type="evidence" value="ECO:0007669"/>
    <property type="project" value="UniProtKB-SubCell"/>
</dbReference>
<feature type="non-terminal residue" evidence="12">
    <location>
        <position position="57"/>
    </location>
</feature>
<accession>A0A3N4LF96</accession>
<dbReference type="GO" id="GO:0006355">
    <property type="term" value="P:regulation of DNA-templated transcription"/>
    <property type="evidence" value="ECO:0007669"/>
    <property type="project" value="TreeGrafter"/>
</dbReference>
<dbReference type="PROSITE" id="PS50016">
    <property type="entry name" value="ZF_PHD_2"/>
    <property type="match status" value="1"/>
</dbReference>
<keyword evidence="4 10" id="KW-0863">Zinc-finger</keyword>
<dbReference type="Gene3D" id="3.30.40.10">
    <property type="entry name" value="Zinc/RING finger domain, C3HC4 (zinc finger)"/>
    <property type="match status" value="1"/>
</dbReference>
<dbReference type="GO" id="GO:0008270">
    <property type="term" value="F:zinc ion binding"/>
    <property type="evidence" value="ECO:0007669"/>
    <property type="project" value="UniProtKB-KW"/>
</dbReference>
<keyword evidence="7" id="KW-0539">Nucleus</keyword>
<feature type="non-terminal residue" evidence="12">
    <location>
        <position position="1"/>
    </location>
</feature>
<evidence type="ECO:0000256" key="4">
    <source>
        <dbReference type="ARBA" id="ARBA00022771"/>
    </source>
</evidence>
<feature type="binding site" evidence="9">
    <location>
        <position position="57"/>
    </location>
    <ligand>
        <name>Zn(2+)</name>
        <dbReference type="ChEBI" id="CHEBI:29105"/>
        <label>2</label>
    </ligand>
</feature>
<evidence type="ECO:0000313" key="12">
    <source>
        <dbReference type="EMBL" id="RPB21557.1"/>
    </source>
</evidence>
<evidence type="ECO:0000256" key="7">
    <source>
        <dbReference type="ARBA" id="ARBA00023242"/>
    </source>
</evidence>
<feature type="binding site" evidence="9">
    <location>
        <position position="25"/>
    </location>
    <ligand>
        <name>Zn(2+)</name>
        <dbReference type="ChEBI" id="CHEBI:29105"/>
        <label>2</label>
    </ligand>
</feature>
<dbReference type="InParanoid" id="A0A3N4LF96"/>
<feature type="domain" description="PHD-type" evidence="11">
    <location>
        <begin position="9"/>
        <end position="57"/>
    </location>
</feature>